<dbReference type="EMBL" id="CP158252">
    <property type="protein sequence ID" value="XDJ41526.1"/>
    <property type="molecule type" value="Genomic_DNA"/>
</dbReference>
<dbReference type="InterPro" id="IPR003737">
    <property type="entry name" value="GlcNAc_PI_deacetylase-related"/>
</dbReference>
<name>A0AB39ES18_9BURK</name>
<dbReference type="SUPFAM" id="SSF102588">
    <property type="entry name" value="LmbE-like"/>
    <property type="match status" value="1"/>
</dbReference>
<dbReference type="AlphaFoldDB" id="A0AB39ES18"/>
<dbReference type="RefSeq" id="WP_368639422.1">
    <property type="nucleotide sequence ID" value="NZ_CP158252.1"/>
</dbReference>
<evidence type="ECO:0000313" key="2">
    <source>
        <dbReference type="EMBL" id="XDJ46696.1"/>
    </source>
</evidence>
<reference evidence="3" key="1">
    <citation type="submission" date="2024-05" db="EMBL/GenBank/DDBJ databases">
        <authorList>
            <person name="Luo Y.-C."/>
            <person name="Nicholds J."/>
            <person name="Mortimer T."/>
            <person name="Maboni G."/>
        </authorList>
    </citation>
    <scope>NUCLEOTIDE SEQUENCE</scope>
    <source>
        <strain evidence="4">141555</strain>
        <strain evidence="3">144863</strain>
        <strain evidence="2">151836</strain>
        <strain evidence="1">153920</strain>
    </source>
</reference>
<evidence type="ECO:0000313" key="4">
    <source>
        <dbReference type="EMBL" id="XDJ79055.1"/>
    </source>
</evidence>
<evidence type="ECO:0000313" key="3">
    <source>
        <dbReference type="EMBL" id="XDJ68673.1"/>
    </source>
</evidence>
<dbReference type="EMBL" id="CP158262">
    <property type="protein sequence ID" value="XDJ68673.1"/>
    <property type="molecule type" value="Genomic_DNA"/>
</dbReference>
<accession>A0AB39ES18</accession>
<dbReference type="Gene3D" id="3.40.50.10320">
    <property type="entry name" value="LmbE-like"/>
    <property type="match status" value="1"/>
</dbReference>
<organism evidence="3">
    <name type="scientific">Castellaniella ginsengisoli</name>
    <dbReference type="NCBI Taxonomy" id="546114"/>
    <lineage>
        <taxon>Bacteria</taxon>
        <taxon>Pseudomonadati</taxon>
        <taxon>Pseudomonadota</taxon>
        <taxon>Betaproteobacteria</taxon>
        <taxon>Burkholderiales</taxon>
        <taxon>Alcaligenaceae</taxon>
        <taxon>Castellaniella</taxon>
    </lineage>
</organism>
<dbReference type="EMBL" id="CP158267">
    <property type="protein sequence ID" value="XDJ79055.1"/>
    <property type="molecule type" value="Genomic_DNA"/>
</dbReference>
<protein>
    <submittedName>
        <fullName evidence="3">PIG-L family deacetylase</fullName>
    </submittedName>
</protein>
<evidence type="ECO:0000313" key="1">
    <source>
        <dbReference type="EMBL" id="XDJ41526.1"/>
    </source>
</evidence>
<dbReference type="Pfam" id="PF02585">
    <property type="entry name" value="PIG-L"/>
    <property type="match status" value="1"/>
</dbReference>
<proteinExistence type="predicted"/>
<dbReference type="EMBL" id="CP158254">
    <property type="protein sequence ID" value="XDJ46696.1"/>
    <property type="molecule type" value="Genomic_DNA"/>
</dbReference>
<gene>
    <name evidence="3" type="ORF">ABRY94_11385</name>
    <name evidence="1" type="ORF">ABRY99_11350</name>
    <name evidence="2" type="ORF">ABRZ04_10200</name>
    <name evidence="4" type="ORF">ABRZ07_09010</name>
</gene>
<sequence length="251" mass="27236">MNPGPQNARGLGRAAEHACDAGRRDRADSGVLVISPHFDDAVLGCGAFLAGRPGSIVMTVCAGVPPENAPLPDWDRRCGFSSARAAMLARIRENRHAMSQLRTIDVRLDLLDSQYGGRCAGLGRRLAQELERRRPGIILLPLGLFHEDHIRVSDASLAARQRLGDRPLWIAYEDALYRRRAGLVQQRLAVLRARGVCATPWLTVPADVSVKRRAVAAYASQLGPLGLMPGRGDDALPEHYWRLSAGAQGDG</sequence>
<dbReference type="InterPro" id="IPR024078">
    <property type="entry name" value="LmbE-like_dom_sf"/>
</dbReference>